<dbReference type="InterPro" id="IPR001810">
    <property type="entry name" value="F-box_dom"/>
</dbReference>
<feature type="coiled-coil region" evidence="1">
    <location>
        <begin position="31"/>
        <end position="58"/>
    </location>
</feature>
<dbReference type="Gene3D" id="1.20.1280.50">
    <property type="match status" value="1"/>
</dbReference>
<dbReference type="Pfam" id="PF12937">
    <property type="entry name" value="F-box-like"/>
    <property type="match status" value="1"/>
</dbReference>
<dbReference type="AlphaFoldDB" id="A0A8H5FIW3"/>
<sequence length="564" mass="63655">MVREQATPLTDLLYNNAPPNTLDLAIIHDRTEAMAKRIVDLRNELEDLEKQLHLHKCVFSPARQIPTEILTMIFDAVSIVNPPYADEDWERDLESLTTITLVCKRWRDVAYSFGYLWAERKVEIPTLTQKQCGTLLRWYGRAKDTPKTLKFDTPYSLKSKCDCYKQTGGTQLCSNTILQRLLAEGPPLSRISMADFTPTCFKNIVRYIRSTNTDATTTSAAQHWWDKVQKLVLDFRDGSVNENDPYWLQYQLPTHSIFASFPDSLTSLALHLPRLVENPHRKFLDIPAAVLIKLTTLSLTYPWGGPQFLTALQHCTNVEILSLGLGDDVECQSPNLGDQVNVTPLSQDGHIVLPKVNSLTLEIDFASAEVKHLSLLRFPGLIELSIESGGNWGKPDPYSAILEAIGLFSTDAPQDLASLIVVGNIKAKDLYRLLGSITSPVTHLTMDAGYEPRKFLKLAQSAPTGTPNLLPSLQYLEVRSLPDYFHLDSLFLYIKSQKHGKQKGKVVMKAPDDSLKRVMLEITSWNRDLQKAYYKESATLKLLRETFGIKVDRMGYDPKLESDT</sequence>
<evidence type="ECO:0000313" key="3">
    <source>
        <dbReference type="EMBL" id="KAF5338471.1"/>
    </source>
</evidence>
<evidence type="ECO:0000259" key="2">
    <source>
        <dbReference type="Pfam" id="PF12937"/>
    </source>
</evidence>
<keyword evidence="4" id="KW-1185">Reference proteome</keyword>
<dbReference type="Proteomes" id="UP000541558">
    <property type="component" value="Unassembled WGS sequence"/>
</dbReference>
<feature type="domain" description="F-box" evidence="2">
    <location>
        <begin position="64"/>
        <end position="118"/>
    </location>
</feature>
<proteinExistence type="predicted"/>
<gene>
    <name evidence="3" type="ORF">D9611_013284</name>
</gene>
<keyword evidence="1" id="KW-0175">Coiled coil</keyword>
<comment type="caution">
    <text evidence="3">The sequence shown here is derived from an EMBL/GenBank/DDBJ whole genome shotgun (WGS) entry which is preliminary data.</text>
</comment>
<dbReference type="EMBL" id="JAACJK010000013">
    <property type="protein sequence ID" value="KAF5338471.1"/>
    <property type="molecule type" value="Genomic_DNA"/>
</dbReference>
<reference evidence="3 4" key="1">
    <citation type="journal article" date="2020" name="ISME J.">
        <title>Uncovering the hidden diversity of litter-decomposition mechanisms in mushroom-forming fungi.</title>
        <authorList>
            <person name="Floudas D."/>
            <person name="Bentzer J."/>
            <person name="Ahren D."/>
            <person name="Johansson T."/>
            <person name="Persson P."/>
            <person name="Tunlid A."/>
        </authorList>
    </citation>
    <scope>NUCLEOTIDE SEQUENCE [LARGE SCALE GENOMIC DNA]</scope>
    <source>
        <strain evidence="3 4">CBS 175.51</strain>
    </source>
</reference>
<protein>
    <recommendedName>
        <fullName evidence="2">F-box domain-containing protein</fullName>
    </recommendedName>
</protein>
<name>A0A8H5FIW3_9AGAR</name>
<accession>A0A8H5FIW3</accession>
<dbReference type="OrthoDB" id="2269034at2759"/>
<evidence type="ECO:0000313" key="4">
    <source>
        <dbReference type="Proteomes" id="UP000541558"/>
    </source>
</evidence>
<evidence type="ECO:0000256" key="1">
    <source>
        <dbReference type="SAM" id="Coils"/>
    </source>
</evidence>
<organism evidence="3 4">
    <name type="scientific">Ephemerocybe angulata</name>
    <dbReference type="NCBI Taxonomy" id="980116"/>
    <lineage>
        <taxon>Eukaryota</taxon>
        <taxon>Fungi</taxon>
        <taxon>Dikarya</taxon>
        <taxon>Basidiomycota</taxon>
        <taxon>Agaricomycotina</taxon>
        <taxon>Agaricomycetes</taxon>
        <taxon>Agaricomycetidae</taxon>
        <taxon>Agaricales</taxon>
        <taxon>Agaricineae</taxon>
        <taxon>Psathyrellaceae</taxon>
        <taxon>Ephemerocybe</taxon>
    </lineage>
</organism>